<proteinExistence type="inferred from homology"/>
<dbReference type="Pfam" id="PF07715">
    <property type="entry name" value="Plug"/>
    <property type="match status" value="1"/>
</dbReference>
<sequence>MTVVGDQERRNDKNFGGGEHVILKRNLLVVALASAGLCMAFGAQAAGDSPQTTTSGTSQQTTTASTGTGNGGTDQSTSNPKSQQALAKSLSTVTVTGFSSSVEKSIDYQRYADTIQNVVTAADIGGLPDQSIADALTRLPGVAAERIAGQDSQINCRGLSGNFIETTLDGREQPSTSGSNYIQFDQYPSELISMATVYKSSQSSLIEGGVGCSIALQTANPLDNKKDETLNVDARGSYNGQGHDIVGDGTNGYRISVAYQGKFLDNTLGVGLGFAQLYQPHIAEQFVGEASDGNLYTLADGQKAYLPEGIQLQQDGGSERRTGYLSTIVWKPTDHLQVTGDMYYSKFDNNYYGYGLRSQNFYGNNAIITNPVIGAGGALLGGTASTNTALPAGQVQFSNETTADNYSTDTGIFSGGLNLKWNSGPWHVESDLSLSHAESDEINVDTTADAYTGLGTSNPQLMNQSTTFAFNGLNIGSASVSNPGVYTNPADMALSRYGVYPYIYHDRYKAFRTAVQYDLEDNPIFSDIQAGIYINNHTFEANRTVWVYGSEWNSYTPNPNPEPPLPLNSSDTKVVCWKGKFSGMPCFLQLNTAAILAQYGIHPNPQLDLDNNSWSGIQSGAVNEKVRDAFVMADIDTTWFGHEVTGNIGVRGTHTSQYSSGIQEVEPGQGVPMTDGFGYVANDFIPINVGMTYTKWLPSLNLIYHWTDSDQTRFSVSKVLSRPPIDSMLAGAGSYITNGQYNVWGGTSPLLRPLTAMQYDLDYEHYFDDSTGLFTAGVFVKHIDTFVQTNVTYNNFNFASVGIQVPINPATGVPYLNGSYTTAYNAPGSMVRGLELSLQKTHFLPGIWSGLGFGANYALTQSPFGQTSTLGGPPQAQGLPGLSRNVASAQIFYDNGTFSANITGNYRSKFVSDSQIAVTNQIVYFAPETVWDMQSAYNLTKNVSLLFQVLNITNQPTRTYFGNPSETGTIQYFGRTFYAGFNLKI</sequence>
<feature type="region of interest" description="Disordered" evidence="5">
    <location>
        <begin position="46"/>
        <end position="85"/>
    </location>
</feature>
<dbReference type="Gene3D" id="2.40.170.20">
    <property type="entry name" value="TonB-dependent receptor, beta-barrel domain"/>
    <property type="match status" value="1"/>
</dbReference>
<evidence type="ECO:0000256" key="5">
    <source>
        <dbReference type="SAM" id="MobiDB-lite"/>
    </source>
</evidence>
<dbReference type="InterPro" id="IPR010104">
    <property type="entry name" value="TonB_rcpt_bac"/>
</dbReference>
<dbReference type="InterPro" id="IPR012910">
    <property type="entry name" value="Plug_dom"/>
</dbReference>
<evidence type="ECO:0000256" key="3">
    <source>
        <dbReference type="ARBA" id="ARBA00023237"/>
    </source>
</evidence>
<feature type="compositionally biased region" description="Low complexity" evidence="5">
    <location>
        <begin position="51"/>
        <end position="67"/>
    </location>
</feature>
<comment type="similarity">
    <text evidence="4">Belongs to the TonB-dependent receptor family.</text>
</comment>
<keyword evidence="9" id="KW-0675">Receptor</keyword>
<feature type="domain" description="TonB-dependent receptor plug" evidence="8">
    <location>
        <begin position="116"/>
        <end position="207"/>
    </location>
</feature>
<accession>A0A432LPD6</accession>
<dbReference type="AlphaFoldDB" id="A0A432LPD6"/>
<reference evidence="9 10" key="1">
    <citation type="submission" date="2018-12" db="EMBL/GenBank/DDBJ databases">
        <title>Dyella dinghuensis sp. nov. DHOA06 and Dyella choica sp. nov. 4M-K27, isolated from forest soil.</title>
        <authorList>
            <person name="Qiu L.-H."/>
            <person name="Gao Z.-H."/>
        </authorList>
    </citation>
    <scope>NUCLEOTIDE SEQUENCE [LARGE SCALE GENOMIC DNA]</scope>
    <source>
        <strain evidence="9 10">DHOA06</strain>
    </source>
</reference>
<comment type="caution">
    <text evidence="9">The sequence shown here is derived from an EMBL/GenBank/DDBJ whole genome shotgun (WGS) entry which is preliminary data.</text>
</comment>
<evidence type="ECO:0000259" key="8">
    <source>
        <dbReference type="Pfam" id="PF07715"/>
    </source>
</evidence>
<evidence type="ECO:0000256" key="1">
    <source>
        <dbReference type="ARBA" id="ARBA00004442"/>
    </source>
</evidence>
<feature type="compositionally biased region" description="Polar residues" evidence="5">
    <location>
        <begin position="74"/>
        <end position="85"/>
    </location>
</feature>
<evidence type="ECO:0000313" key="10">
    <source>
        <dbReference type="Proteomes" id="UP000267077"/>
    </source>
</evidence>
<dbReference type="Gene3D" id="2.170.130.10">
    <property type="entry name" value="TonB-dependent receptor, plug domain"/>
    <property type="match status" value="1"/>
</dbReference>
<dbReference type="InterPro" id="IPR000531">
    <property type="entry name" value="Beta-barrel_TonB"/>
</dbReference>
<dbReference type="NCBIfam" id="TIGR01782">
    <property type="entry name" value="TonB-Xanth-Caul"/>
    <property type="match status" value="1"/>
</dbReference>
<dbReference type="EMBL" id="RYZR01000008">
    <property type="protein sequence ID" value="RUL61454.1"/>
    <property type="molecule type" value="Genomic_DNA"/>
</dbReference>
<evidence type="ECO:0000259" key="7">
    <source>
        <dbReference type="Pfam" id="PF00593"/>
    </source>
</evidence>
<keyword evidence="2 4" id="KW-0472">Membrane</keyword>
<dbReference type="SUPFAM" id="SSF56935">
    <property type="entry name" value="Porins"/>
    <property type="match status" value="1"/>
</dbReference>
<organism evidence="9 10">
    <name type="scientific">Dyella dinghuensis</name>
    <dbReference type="NCBI Taxonomy" id="1920169"/>
    <lineage>
        <taxon>Bacteria</taxon>
        <taxon>Pseudomonadati</taxon>
        <taxon>Pseudomonadota</taxon>
        <taxon>Gammaproteobacteria</taxon>
        <taxon>Lysobacterales</taxon>
        <taxon>Rhodanobacteraceae</taxon>
        <taxon>Dyella</taxon>
    </lineage>
</organism>
<protein>
    <submittedName>
        <fullName evidence="9">TonB-dependent receptor</fullName>
    </submittedName>
</protein>
<gene>
    <name evidence="9" type="ORF">EKH79_17620</name>
</gene>
<dbReference type="Pfam" id="PF00593">
    <property type="entry name" value="TonB_dep_Rec_b-barrel"/>
    <property type="match status" value="1"/>
</dbReference>
<dbReference type="InterPro" id="IPR036942">
    <property type="entry name" value="Beta-barrel_TonB_sf"/>
</dbReference>
<evidence type="ECO:0000256" key="2">
    <source>
        <dbReference type="ARBA" id="ARBA00023136"/>
    </source>
</evidence>
<keyword evidence="4" id="KW-0798">TonB box</keyword>
<dbReference type="InterPro" id="IPR037066">
    <property type="entry name" value="Plug_dom_sf"/>
</dbReference>
<evidence type="ECO:0000313" key="9">
    <source>
        <dbReference type="EMBL" id="RUL61454.1"/>
    </source>
</evidence>
<dbReference type="PANTHER" id="PTHR40980">
    <property type="entry name" value="PLUG DOMAIN-CONTAINING PROTEIN"/>
    <property type="match status" value="1"/>
</dbReference>
<evidence type="ECO:0000256" key="4">
    <source>
        <dbReference type="RuleBase" id="RU003357"/>
    </source>
</evidence>
<name>A0A432LPD6_9GAMM</name>
<dbReference type="Proteomes" id="UP000267077">
    <property type="component" value="Unassembled WGS sequence"/>
</dbReference>
<dbReference type="GO" id="GO:0009279">
    <property type="term" value="C:cell outer membrane"/>
    <property type="evidence" value="ECO:0007669"/>
    <property type="project" value="UniProtKB-SubCell"/>
</dbReference>
<dbReference type="PANTHER" id="PTHR40980:SF3">
    <property type="entry name" value="TONB-DEPENDENT RECEPTOR-LIKE BETA-BARREL DOMAIN-CONTAINING PROTEIN"/>
    <property type="match status" value="1"/>
</dbReference>
<feature type="domain" description="TonB-dependent receptor-like beta-barrel" evidence="7">
    <location>
        <begin position="476"/>
        <end position="952"/>
    </location>
</feature>
<evidence type="ECO:0000256" key="6">
    <source>
        <dbReference type="SAM" id="SignalP"/>
    </source>
</evidence>
<keyword evidence="6" id="KW-0732">Signal</keyword>
<feature type="chain" id="PRO_5019529742" evidence="6">
    <location>
        <begin position="46"/>
        <end position="985"/>
    </location>
</feature>
<feature type="signal peptide" evidence="6">
    <location>
        <begin position="1"/>
        <end position="45"/>
    </location>
</feature>
<keyword evidence="10" id="KW-1185">Reference proteome</keyword>
<comment type="subcellular location">
    <subcellularLocation>
        <location evidence="1 4">Cell outer membrane</location>
    </subcellularLocation>
</comment>
<keyword evidence="3" id="KW-0998">Cell outer membrane</keyword>